<organism evidence="2 3">
    <name type="scientific">Gossypium arboreum</name>
    <name type="common">Tree cotton</name>
    <name type="synonym">Gossypium nanking</name>
    <dbReference type="NCBI Taxonomy" id="29729"/>
    <lineage>
        <taxon>Eukaryota</taxon>
        <taxon>Viridiplantae</taxon>
        <taxon>Streptophyta</taxon>
        <taxon>Embryophyta</taxon>
        <taxon>Tracheophyta</taxon>
        <taxon>Spermatophyta</taxon>
        <taxon>Magnoliopsida</taxon>
        <taxon>eudicotyledons</taxon>
        <taxon>Gunneridae</taxon>
        <taxon>Pentapetalae</taxon>
        <taxon>rosids</taxon>
        <taxon>malvids</taxon>
        <taxon>Malvales</taxon>
        <taxon>Malvaceae</taxon>
        <taxon>Malvoideae</taxon>
        <taxon>Gossypium</taxon>
    </lineage>
</organism>
<dbReference type="InterPro" id="IPR044824">
    <property type="entry name" value="MAIN-like"/>
</dbReference>
<evidence type="ECO:0000313" key="3">
    <source>
        <dbReference type="Proteomes" id="UP001358586"/>
    </source>
</evidence>
<gene>
    <name evidence="2" type="ORF">PVK06_042964</name>
</gene>
<protein>
    <recommendedName>
        <fullName evidence="1">Aminotransferase-like plant mobile domain-containing protein</fullName>
    </recommendedName>
</protein>
<comment type="caution">
    <text evidence="2">The sequence shown here is derived from an EMBL/GenBank/DDBJ whole genome shotgun (WGS) entry which is preliminary data.</text>
</comment>
<keyword evidence="3" id="KW-1185">Reference proteome</keyword>
<accession>A0ABR0MP93</accession>
<dbReference type="PANTHER" id="PTHR46033">
    <property type="entry name" value="PROTEIN MAIN-LIKE 2"/>
    <property type="match status" value="1"/>
</dbReference>
<evidence type="ECO:0000313" key="2">
    <source>
        <dbReference type="EMBL" id="KAK5775097.1"/>
    </source>
</evidence>
<proteinExistence type="predicted"/>
<dbReference type="Pfam" id="PF10536">
    <property type="entry name" value="PMD"/>
    <property type="match status" value="1"/>
</dbReference>
<dbReference type="EMBL" id="JARKNE010000012">
    <property type="protein sequence ID" value="KAK5775097.1"/>
    <property type="molecule type" value="Genomic_DNA"/>
</dbReference>
<sequence length="155" mass="17264">MIVQVNGLPQATPMVEVAEAAPGWDMAKEEGERVTATEEELICVARAYIMYIIGGVLMPDANNNRVHLQYLPLLAYLRNVRSYSWGSAILAILYRELCRKTKPDAVDIGGCLVLLQSWAIYQMSFLASQPRAYESVADIEAELEPNPEPEPKPEP</sequence>
<dbReference type="Proteomes" id="UP001358586">
    <property type="component" value="Chromosome 12"/>
</dbReference>
<reference evidence="2 3" key="1">
    <citation type="submission" date="2023-03" db="EMBL/GenBank/DDBJ databases">
        <title>WGS of Gossypium arboreum.</title>
        <authorList>
            <person name="Yu D."/>
        </authorList>
    </citation>
    <scope>NUCLEOTIDE SEQUENCE [LARGE SCALE GENOMIC DNA]</scope>
    <source>
        <tissue evidence="2">Leaf</tissue>
    </source>
</reference>
<feature type="domain" description="Aminotransferase-like plant mobile" evidence="1">
    <location>
        <begin position="43"/>
        <end position="131"/>
    </location>
</feature>
<dbReference type="InterPro" id="IPR019557">
    <property type="entry name" value="AminoTfrase-like_pln_mobile"/>
</dbReference>
<name>A0ABR0MP93_GOSAR</name>
<evidence type="ECO:0000259" key="1">
    <source>
        <dbReference type="Pfam" id="PF10536"/>
    </source>
</evidence>
<dbReference type="PANTHER" id="PTHR46033:SF8">
    <property type="entry name" value="PROTEIN MAINTENANCE OF MERISTEMS-LIKE"/>
    <property type="match status" value="1"/>
</dbReference>